<feature type="binding site" evidence="6">
    <location>
        <position position="296"/>
    </location>
    <ligand>
        <name>S-adenosyl-L-methionine</name>
        <dbReference type="ChEBI" id="CHEBI:59789"/>
    </ligand>
</feature>
<feature type="binding site" evidence="6">
    <location>
        <position position="255"/>
    </location>
    <ligand>
        <name>S-adenosyl-L-methionine</name>
        <dbReference type="ChEBI" id="CHEBI:59789"/>
    </ligand>
</feature>
<keyword evidence="4 6" id="KW-0949">S-adenosyl-L-methionine</keyword>
<dbReference type="Proteomes" id="UP000295701">
    <property type="component" value="Unassembled WGS sequence"/>
</dbReference>
<evidence type="ECO:0000256" key="5">
    <source>
        <dbReference type="ARBA" id="ARBA00022884"/>
    </source>
</evidence>
<dbReference type="PROSITE" id="PS51686">
    <property type="entry name" value="SAM_MT_RSMB_NOP"/>
    <property type="match status" value="1"/>
</dbReference>
<feature type="domain" description="SAM-dependent MTase RsmB/NOP-type" evidence="7">
    <location>
        <begin position="126"/>
        <end position="416"/>
    </location>
</feature>
<reference evidence="8 9" key="1">
    <citation type="submission" date="2019-03" db="EMBL/GenBank/DDBJ databases">
        <title>Primorskyibacter sp. SS33 isolated from sediments.</title>
        <authorList>
            <person name="Xunke S."/>
        </authorList>
    </citation>
    <scope>NUCLEOTIDE SEQUENCE [LARGE SCALE GENOMIC DNA]</scope>
    <source>
        <strain evidence="8 9">SS33</strain>
    </source>
</reference>
<dbReference type="InterPro" id="IPR006027">
    <property type="entry name" value="NusB_RsmB_TIM44"/>
</dbReference>
<dbReference type="PANTHER" id="PTHR22807">
    <property type="entry name" value="NOP2 YEAST -RELATED NOL1/NOP2/FMU SUN DOMAIN-CONTAINING"/>
    <property type="match status" value="1"/>
</dbReference>
<dbReference type="GO" id="GO:0001510">
    <property type="term" value="P:RNA methylation"/>
    <property type="evidence" value="ECO:0007669"/>
    <property type="project" value="InterPro"/>
</dbReference>
<comment type="caution">
    <text evidence="8">The sequence shown here is derived from an EMBL/GenBank/DDBJ whole genome shotgun (WGS) entry which is preliminary data.</text>
</comment>
<dbReference type="AlphaFoldDB" id="A0A4R6A5H4"/>
<comment type="caution">
    <text evidence="6">Lacks conserved residue(s) required for the propagation of feature annotation.</text>
</comment>
<dbReference type="GO" id="GO:0003723">
    <property type="term" value="F:RNA binding"/>
    <property type="evidence" value="ECO:0007669"/>
    <property type="project" value="UniProtKB-UniRule"/>
</dbReference>
<dbReference type="SUPFAM" id="SSF48013">
    <property type="entry name" value="NusB-like"/>
    <property type="match status" value="1"/>
</dbReference>
<dbReference type="RefSeq" id="WP_133397794.1">
    <property type="nucleotide sequence ID" value="NZ_SNAA01000019.1"/>
</dbReference>
<evidence type="ECO:0000256" key="3">
    <source>
        <dbReference type="ARBA" id="ARBA00022679"/>
    </source>
</evidence>
<dbReference type="GO" id="GO:0008173">
    <property type="term" value="F:RNA methyltransferase activity"/>
    <property type="evidence" value="ECO:0007669"/>
    <property type="project" value="InterPro"/>
</dbReference>
<dbReference type="GO" id="GO:0006355">
    <property type="term" value="P:regulation of DNA-templated transcription"/>
    <property type="evidence" value="ECO:0007669"/>
    <property type="project" value="InterPro"/>
</dbReference>
<evidence type="ECO:0000256" key="1">
    <source>
        <dbReference type="ARBA" id="ARBA00007494"/>
    </source>
</evidence>
<gene>
    <name evidence="8" type="ORF">E2L08_14375</name>
</gene>
<evidence type="ECO:0000256" key="2">
    <source>
        <dbReference type="ARBA" id="ARBA00022603"/>
    </source>
</evidence>
<dbReference type="InterPro" id="IPR023267">
    <property type="entry name" value="RCMT"/>
</dbReference>
<dbReference type="CDD" id="cd02440">
    <property type="entry name" value="AdoMet_MTases"/>
    <property type="match status" value="1"/>
</dbReference>
<comment type="similarity">
    <text evidence="1 6">Belongs to the class I-like SAM-binding methyltransferase superfamily. RsmB/NOP family.</text>
</comment>
<sequence length="420" mass="44252">MTDPIRNATLALLCDVTDARRMISEAAPERLASLRPEGRAAAQRLATGTLRWADRADRVLGPFLRRRPSEATLNALRLGLFEIFVAGTAPHAAVDGAVDAARTTGGQPSLVNAVLRNILRLDPEPWSAAPVPRLPKWLRKPLVAAWGKQAVAAMEDVFAAEPPLDLTVRADAPGWAARLGGELLPTGSVRLRAVGQVSALPGFAEGAWWVQDAAAAIPARLVGAGPGMRVLDMCAAPGGKTLQLTAAGADVTALDQSEARTGRLRENLARCGLEARVVVGDALTHEDAPFDAILLDAPCTATGTIRRHPDLPHVKAGQDLDAPVALQARLIDRALGLLKPGGRLVYCVCSLLPAEGEEQIAAALARHPGLSAGLPETLPDGIEPDWRAETGLRLRPDHWAGRGGIDGFFIATLTMRGDAG</sequence>
<dbReference type="InterPro" id="IPR018314">
    <property type="entry name" value="RsmB/NOL1/NOP2-like_CS"/>
</dbReference>
<evidence type="ECO:0000313" key="9">
    <source>
        <dbReference type="Proteomes" id="UP000295701"/>
    </source>
</evidence>
<dbReference type="PANTHER" id="PTHR22807:SF61">
    <property type="entry name" value="NOL1_NOP2_SUN FAMILY PROTEIN _ ANTITERMINATION NUSB DOMAIN-CONTAINING PROTEIN"/>
    <property type="match status" value="1"/>
</dbReference>
<name>A0A4R6A5H4_9RHOB</name>
<dbReference type="InterPro" id="IPR001678">
    <property type="entry name" value="MeTrfase_RsmB-F_NOP2_dom"/>
</dbReference>
<dbReference type="Pfam" id="PF01029">
    <property type="entry name" value="NusB"/>
    <property type="match status" value="1"/>
</dbReference>
<proteinExistence type="inferred from homology"/>
<dbReference type="EMBL" id="SNAA01000019">
    <property type="protein sequence ID" value="TDL76013.1"/>
    <property type="molecule type" value="Genomic_DNA"/>
</dbReference>
<dbReference type="InterPro" id="IPR029063">
    <property type="entry name" value="SAM-dependent_MTases_sf"/>
</dbReference>
<evidence type="ECO:0000259" key="7">
    <source>
        <dbReference type="PROSITE" id="PS51686"/>
    </source>
</evidence>
<protein>
    <submittedName>
        <fullName evidence="8">Methyltransferase domain-containing protein</fullName>
    </submittedName>
</protein>
<keyword evidence="9" id="KW-1185">Reference proteome</keyword>
<dbReference type="InterPro" id="IPR049560">
    <property type="entry name" value="MeTrfase_RsmB-F_NOP2_cat"/>
</dbReference>
<keyword evidence="2 6" id="KW-0489">Methyltransferase</keyword>
<organism evidence="8 9">
    <name type="scientific">Palleronia sediminis</name>
    <dbReference type="NCBI Taxonomy" id="2547833"/>
    <lineage>
        <taxon>Bacteria</taxon>
        <taxon>Pseudomonadati</taxon>
        <taxon>Pseudomonadota</taxon>
        <taxon>Alphaproteobacteria</taxon>
        <taxon>Rhodobacterales</taxon>
        <taxon>Roseobacteraceae</taxon>
        <taxon>Palleronia</taxon>
    </lineage>
</organism>
<dbReference type="PROSITE" id="PS01153">
    <property type="entry name" value="NOL1_NOP2_SUN"/>
    <property type="match status" value="1"/>
</dbReference>
<feature type="binding site" evidence="6">
    <location>
        <begin position="234"/>
        <end position="240"/>
    </location>
    <ligand>
        <name>S-adenosyl-L-methionine</name>
        <dbReference type="ChEBI" id="CHEBI:59789"/>
    </ligand>
</feature>
<accession>A0A4R6A5H4</accession>
<keyword evidence="5 6" id="KW-0694">RNA-binding</keyword>
<keyword evidence="3 6" id="KW-0808">Transferase</keyword>
<dbReference type="InterPro" id="IPR035926">
    <property type="entry name" value="NusB-like_sf"/>
</dbReference>
<dbReference type="Gene3D" id="3.40.50.150">
    <property type="entry name" value="Vaccinia Virus protein VP39"/>
    <property type="match status" value="1"/>
</dbReference>
<dbReference type="Gene3D" id="1.10.940.10">
    <property type="entry name" value="NusB-like"/>
    <property type="match status" value="1"/>
</dbReference>
<evidence type="ECO:0000256" key="6">
    <source>
        <dbReference type="PROSITE-ProRule" id="PRU01023"/>
    </source>
</evidence>
<dbReference type="SUPFAM" id="SSF53335">
    <property type="entry name" value="S-adenosyl-L-methionine-dependent methyltransferases"/>
    <property type="match status" value="1"/>
</dbReference>
<dbReference type="OrthoDB" id="9810297at2"/>
<dbReference type="PRINTS" id="PR02008">
    <property type="entry name" value="RCMTFAMILY"/>
</dbReference>
<evidence type="ECO:0000313" key="8">
    <source>
        <dbReference type="EMBL" id="TDL76013.1"/>
    </source>
</evidence>
<evidence type="ECO:0000256" key="4">
    <source>
        <dbReference type="ARBA" id="ARBA00022691"/>
    </source>
</evidence>
<dbReference type="Pfam" id="PF01189">
    <property type="entry name" value="Methyltr_RsmB-F"/>
    <property type="match status" value="1"/>
</dbReference>
<feature type="active site" description="Nucleophile" evidence="6">
    <location>
        <position position="349"/>
    </location>
</feature>